<name>A0AA38HN79_9CUCU</name>
<accession>A0AA38HN79</accession>
<dbReference type="SUPFAM" id="SSF50370">
    <property type="entry name" value="Ricin B-like lectins"/>
    <property type="match status" value="1"/>
</dbReference>
<gene>
    <name evidence="2" type="ORF">Zmor_003726</name>
</gene>
<dbReference type="Pfam" id="PF14200">
    <property type="entry name" value="RicinB_lectin_2"/>
    <property type="match status" value="1"/>
</dbReference>
<dbReference type="AlphaFoldDB" id="A0AA38HN79"/>
<dbReference type="SMART" id="SM00458">
    <property type="entry name" value="RICIN"/>
    <property type="match status" value="1"/>
</dbReference>
<protein>
    <recommendedName>
        <fullName evidence="1">Ricin B lectin domain-containing protein</fullName>
    </recommendedName>
</protein>
<proteinExistence type="predicted"/>
<comment type="caution">
    <text evidence="2">The sequence shown here is derived from an EMBL/GenBank/DDBJ whole genome shotgun (WGS) entry which is preliminary data.</text>
</comment>
<dbReference type="EMBL" id="JALNTZ010000010">
    <property type="protein sequence ID" value="KAJ3640429.1"/>
    <property type="molecule type" value="Genomic_DNA"/>
</dbReference>
<reference evidence="2" key="1">
    <citation type="journal article" date="2023" name="G3 (Bethesda)">
        <title>Whole genome assemblies of Zophobas morio and Tenebrio molitor.</title>
        <authorList>
            <person name="Kaur S."/>
            <person name="Stinson S.A."/>
            <person name="diCenzo G.C."/>
        </authorList>
    </citation>
    <scope>NUCLEOTIDE SEQUENCE</scope>
    <source>
        <strain evidence="2">QUZm001</strain>
    </source>
</reference>
<dbReference type="PROSITE" id="PS50231">
    <property type="entry name" value="RICIN_B_LECTIN"/>
    <property type="match status" value="1"/>
</dbReference>
<evidence type="ECO:0000313" key="2">
    <source>
        <dbReference type="EMBL" id="KAJ3640429.1"/>
    </source>
</evidence>
<evidence type="ECO:0000259" key="1">
    <source>
        <dbReference type="SMART" id="SM00458"/>
    </source>
</evidence>
<dbReference type="InterPro" id="IPR035992">
    <property type="entry name" value="Ricin_B-like_lectins"/>
</dbReference>
<dbReference type="Gene3D" id="2.80.10.50">
    <property type="match status" value="1"/>
</dbReference>
<feature type="domain" description="Ricin B lectin" evidence="1">
    <location>
        <begin position="33"/>
        <end position="160"/>
    </location>
</feature>
<sequence>MADCTWLVCHPLGEHITPCILVKQNTQWYPENRNSIVIVNPASSLVLDASQYKTQLQEYTRSPLQLWRFERTETDTFLIKNVGNQRYLQVEGEGTNGSAILTDVKNGGPSQQWQYHHTDQTITNSASGRALDVLAFNFTAGAGIIIYDKHAGTNQRFSLQYK</sequence>
<organism evidence="2 3">
    <name type="scientific">Zophobas morio</name>
    <dbReference type="NCBI Taxonomy" id="2755281"/>
    <lineage>
        <taxon>Eukaryota</taxon>
        <taxon>Metazoa</taxon>
        <taxon>Ecdysozoa</taxon>
        <taxon>Arthropoda</taxon>
        <taxon>Hexapoda</taxon>
        <taxon>Insecta</taxon>
        <taxon>Pterygota</taxon>
        <taxon>Neoptera</taxon>
        <taxon>Endopterygota</taxon>
        <taxon>Coleoptera</taxon>
        <taxon>Polyphaga</taxon>
        <taxon>Cucujiformia</taxon>
        <taxon>Tenebrionidae</taxon>
        <taxon>Zophobas</taxon>
    </lineage>
</organism>
<dbReference type="Proteomes" id="UP001168821">
    <property type="component" value="Unassembled WGS sequence"/>
</dbReference>
<dbReference type="InterPro" id="IPR000772">
    <property type="entry name" value="Ricin_B_lectin"/>
</dbReference>
<keyword evidence="3" id="KW-1185">Reference proteome</keyword>
<dbReference type="CDD" id="cd00161">
    <property type="entry name" value="beta-trefoil_Ricin-like"/>
    <property type="match status" value="1"/>
</dbReference>
<evidence type="ECO:0000313" key="3">
    <source>
        <dbReference type="Proteomes" id="UP001168821"/>
    </source>
</evidence>